<dbReference type="Proteomes" id="UP000001024">
    <property type="component" value="Chromosome"/>
</dbReference>
<feature type="transmembrane region" description="Helical" evidence="1">
    <location>
        <begin position="167"/>
        <end position="189"/>
    </location>
</feature>
<dbReference type="STRING" id="273075.gene:9571398"/>
<dbReference type="KEGG" id="tac:Ta0183"/>
<dbReference type="RefSeq" id="WP_010900610.1">
    <property type="nucleotide sequence ID" value="NC_002578.1"/>
</dbReference>
<dbReference type="AlphaFoldDB" id="Q9HLP4"/>
<keyword evidence="1" id="KW-1133">Transmembrane helix</keyword>
<accession>Q9HLP4</accession>
<evidence type="ECO:0000313" key="2">
    <source>
        <dbReference type="EMBL" id="CAC11329.1"/>
    </source>
</evidence>
<dbReference type="PaxDb" id="273075-Ta0183"/>
<keyword evidence="3" id="KW-1185">Reference proteome</keyword>
<dbReference type="EMBL" id="AL445063">
    <property type="protein sequence ID" value="CAC11329.1"/>
    <property type="molecule type" value="Genomic_DNA"/>
</dbReference>
<dbReference type="eggNOG" id="arCOG05757">
    <property type="taxonomic scope" value="Archaea"/>
</dbReference>
<dbReference type="EnsemblBacteria" id="CAC11329">
    <property type="protein sequence ID" value="CAC11329"/>
    <property type="gene ID" value="CAC11329"/>
</dbReference>
<evidence type="ECO:0000256" key="1">
    <source>
        <dbReference type="SAM" id="Phobius"/>
    </source>
</evidence>
<gene>
    <name evidence="2" type="ordered locus">Ta0183</name>
</gene>
<reference evidence="2 3" key="1">
    <citation type="journal article" date="2000" name="Nature">
        <title>The genome sequence of the thermoacidophilic scavenger Thermoplasma acidophilum.</title>
        <authorList>
            <person name="Ruepp A."/>
            <person name="Graml W."/>
            <person name="Santos-Martinez M.L."/>
            <person name="Koretke K.K."/>
            <person name="Volker C."/>
            <person name="Mewes H.W."/>
            <person name="Frishman D."/>
            <person name="Stocker S."/>
            <person name="Lupas A.N."/>
            <person name="Baumeister W."/>
        </authorList>
    </citation>
    <scope>NUCLEOTIDE SEQUENCE [LARGE SCALE GENOMIC DNA]</scope>
    <source>
        <strain evidence="3">ATCC 25905 / DSM 1728 / JCM 9062 / NBRC 15155 / AMRC-C165</strain>
    </source>
</reference>
<dbReference type="InParanoid" id="Q9HLP4"/>
<keyword evidence="1" id="KW-0472">Membrane</keyword>
<feature type="transmembrane region" description="Helical" evidence="1">
    <location>
        <begin position="126"/>
        <end position="146"/>
    </location>
</feature>
<evidence type="ECO:0000313" key="3">
    <source>
        <dbReference type="Proteomes" id="UP000001024"/>
    </source>
</evidence>
<organism evidence="2 3">
    <name type="scientific">Thermoplasma acidophilum (strain ATCC 25905 / DSM 1728 / JCM 9062 / NBRC 15155 / AMRC-C165)</name>
    <dbReference type="NCBI Taxonomy" id="273075"/>
    <lineage>
        <taxon>Archaea</taxon>
        <taxon>Methanobacteriati</taxon>
        <taxon>Thermoplasmatota</taxon>
        <taxon>Thermoplasmata</taxon>
        <taxon>Thermoplasmatales</taxon>
        <taxon>Thermoplasmataceae</taxon>
        <taxon>Thermoplasma</taxon>
    </lineage>
</organism>
<protein>
    <submittedName>
        <fullName evidence="2">Conserved hypothetical membrane protein</fullName>
    </submittedName>
</protein>
<sequence>MGTPHTINRREATIAIGIGVLFMIIALIVQEIAQDIPVFLFLIKDHFSTSGIVGELSVFELKNSILYSLYIGLAAGFIQEGFTFLAVDTRARNMAFFIGLGFSIVDIVILFFETFVVPVIEIHRSLILTPFEGLLVSLNIVSSVLFHPGTATFMKWGQIRGFARITYIISAFLHTAIDGGVVYTDLYVIMNRSTYITASAIFWTVAMSISVIIFIVGLTKLSSVSDADEFRVEKPVVF</sequence>
<dbReference type="OrthoDB" id="86194at2157"/>
<name>Q9HLP4_THEAC</name>
<feature type="transmembrane region" description="Helical" evidence="1">
    <location>
        <begin position="12"/>
        <end position="33"/>
    </location>
</feature>
<proteinExistence type="predicted"/>
<dbReference type="HOGENOM" id="CLU_1025347_0_0_2"/>
<feature type="transmembrane region" description="Helical" evidence="1">
    <location>
        <begin position="195"/>
        <end position="218"/>
    </location>
</feature>
<feature type="transmembrane region" description="Helical" evidence="1">
    <location>
        <begin position="94"/>
        <end position="120"/>
    </location>
</feature>
<feature type="transmembrane region" description="Helical" evidence="1">
    <location>
        <begin position="65"/>
        <end position="87"/>
    </location>
</feature>
<keyword evidence="1" id="KW-0812">Transmembrane</keyword>